<dbReference type="PROSITE" id="PS50294">
    <property type="entry name" value="WD_REPEATS_REGION"/>
    <property type="match status" value="2"/>
</dbReference>
<dbReference type="GO" id="GO:0005634">
    <property type="term" value="C:nucleus"/>
    <property type="evidence" value="ECO:0007669"/>
    <property type="project" value="EnsemblFungi"/>
</dbReference>
<name>A0A0W0DRC4_CANGB</name>
<dbReference type="GO" id="GO:0044183">
    <property type="term" value="F:protein folding chaperone"/>
    <property type="evidence" value="ECO:0007669"/>
    <property type="project" value="EnsemblFungi"/>
</dbReference>
<dbReference type="PANTHER" id="PTHR19857:SF19">
    <property type="entry name" value="26S PROTEASOME REGULATORY SUBUNIT RPN14"/>
    <property type="match status" value="1"/>
</dbReference>
<keyword evidence="2" id="KW-0677">Repeat</keyword>
<dbReference type="SUPFAM" id="SSF50978">
    <property type="entry name" value="WD40 repeat-like"/>
    <property type="match status" value="1"/>
</dbReference>
<organism evidence="6 7">
    <name type="scientific">Candida glabrata</name>
    <name type="common">Yeast</name>
    <name type="synonym">Torulopsis glabrata</name>
    <dbReference type="NCBI Taxonomy" id="5478"/>
    <lineage>
        <taxon>Eukaryota</taxon>
        <taxon>Fungi</taxon>
        <taxon>Dikarya</taxon>
        <taxon>Ascomycota</taxon>
        <taxon>Saccharomycotina</taxon>
        <taxon>Saccharomycetes</taxon>
        <taxon>Saccharomycetales</taxon>
        <taxon>Saccharomycetaceae</taxon>
        <taxon>Nakaseomyces</taxon>
    </lineage>
</organism>
<dbReference type="VEuPathDB" id="FungiDB:GWK60_A00451"/>
<evidence type="ECO:0000256" key="4">
    <source>
        <dbReference type="ARBA" id="ARBA00038321"/>
    </source>
</evidence>
<dbReference type="GO" id="GO:0000502">
    <property type="term" value="C:proteasome complex"/>
    <property type="evidence" value="ECO:0007669"/>
    <property type="project" value="UniProtKB-KW"/>
</dbReference>
<dbReference type="GO" id="GO:0070682">
    <property type="term" value="P:proteasome regulatory particle assembly"/>
    <property type="evidence" value="ECO:0007669"/>
    <property type="project" value="EnsemblFungi"/>
</dbReference>
<dbReference type="AlphaFoldDB" id="A0A0W0DRC4"/>
<dbReference type="InterPro" id="IPR015943">
    <property type="entry name" value="WD40/YVTN_repeat-like_dom_sf"/>
</dbReference>
<evidence type="ECO:0000313" key="7">
    <source>
        <dbReference type="Proteomes" id="UP000054886"/>
    </source>
</evidence>
<dbReference type="VEuPathDB" id="FungiDB:CAGL0A00561g"/>
<dbReference type="VEuPathDB" id="FungiDB:GVI51_A00429"/>
<evidence type="ECO:0000256" key="3">
    <source>
        <dbReference type="ARBA" id="ARBA00022942"/>
    </source>
</evidence>
<evidence type="ECO:0000256" key="1">
    <source>
        <dbReference type="ARBA" id="ARBA00022574"/>
    </source>
</evidence>
<dbReference type="Pfam" id="PF00400">
    <property type="entry name" value="WD40"/>
    <property type="match status" value="2"/>
</dbReference>
<dbReference type="Gene3D" id="2.130.10.10">
    <property type="entry name" value="YVTN repeat-like/Quinoprotein amine dehydrogenase"/>
    <property type="match status" value="2"/>
</dbReference>
<dbReference type="Proteomes" id="UP000054886">
    <property type="component" value="Unassembled WGS sequence"/>
</dbReference>
<dbReference type="InterPro" id="IPR036322">
    <property type="entry name" value="WD40_repeat_dom_sf"/>
</dbReference>
<dbReference type="GO" id="GO:0005829">
    <property type="term" value="C:cytosol"/>
    <property type="evidence" value="ECO:0007669"/>
    <property type="project" value="EnsemblFungi"/>
</dbReference>
<evidence type="ECO:0000256" key="2">
    <source>
        <dbReference type="ARBA" id="ARBA00022737"/>
    </source>
</evidence>
<dbReference type="PRINTS" id="PR00320">
    <property type="entry name" value="GPROTEINBRPT"/>
</dbReference>
<proteinExistence type="inferred from homology"/>
<feature type="repeat" description="WD" evidence="5">
    <location>
        <begin position="179"/>
        <end position="220"/>
    </location>
</feature>
<keyword evidence="1 5" id="KW-0853">WD repeat</keyword>
<dbReference type="InterPro" id="IPR019775">
    <property type="entry name" value="WD40_repeat_CS"/>
</dbReference>
<dbReference type="InterPro" id="IPR051179">
    <property type="entry name" value="WD_repeat_multifunction"/>
</dbReference>
<dbReference type="PROSITE" id="PS50082">
    <property type="entry name" value="WD_REPEATS_2"/>
    <property type="match status" value="2"/>
</dbReference>
<protein>
    <submittedName>
        <fullName evidence="6">26S proteasome regulatory subunit RPN14</fullName>
    </submittedName>
</protein>
<sequence length="412" mass="44810">MANVPIAHIQSDFETDYENGGEFYINVDVSPNSVIEYRVHIDAGSATEVSRVDNGLRTICNDSSFTRQSNGSYKFEVNGKIYWFKTPKRLVSTEELGISESLDLISCDASTDKIVIGDSGGGINVYDHEWMSKLSLVGAHVSDVTTVKIFPSNAVLLSGSTDMQLKVWSLEDGSNPRTLKGHSAGITDTIIIERGRNVLSSSLDGSVRLWELGSGKTISKFCRKENTTDGVTSMSLLVGEESTSMSAQVTDRETGDRLEFGTEGKQVFAGHLSGTITVHDLFNKQQILQIPSSFVAPCNTIAQISEHAIVSGYEDGTVATWDIRKPQQYLQKLDFAGNAINKILNWKDKLFLSSGLDNTFEIASDSGNGKIDITSATHLATEEVNNFVIVPSAPSSRLLAVGKWGLCGIYDI</sequence>
<dbReference type="EMBL" id="LLZZ01000164">
    <property type="protein sequence ID" value="KTA96963.1"/>
    <property type="molecule type" value="Genomic_DNA"/>
</dbReference>
<evidence type="ECO:0000256" key="5">
    <source>
        <dbReference type="PROSITE-ProRule" id="PRU00221"/>
    </source>
</evidence>
<dbReference type="SMART" id="SM00320">
    <property type="entry name" value="WD40"/>
    <property type="match status" value="3"/>
</dbReference>
<dbReference type="InterPro" id="IPR001680">
    <property type="entry name" value="WD40_rpt"/>
</dbReference>
<evidence type="ECO:0000313" key="6">
    <source>
        <dbReference type="EMBL" id="KTA96963.1"/>
    </source>
</evidence>
<reference evidence="6 7" key="1">
    <citation type="submission" date="2015-10" db="EMBL/GenBank/DDBJ databases">
        <title>Draft genomes sequences of Candida glabrata isolates 1A, 1B, 2A, 2B, 3A and 3B.</title>
        <authorList>
            <person name="Haavelsrud O.E."/>
            <person name="Gaustad P."/>
        </authorList>
    </citation>
    <scope>NUCLEOTIDE SEQUENCE [LARGE SCALE GENOMIC DNA]</scope>
    <source>
        <strain evidence="6">910700640</strain>
    </source>
</reference>
<comment type="caution">
    <text evidence="6">The sequence shown here is derived from an EMBL/GenBank/DDBJ whole genome shotgun (WGS) entry which is preliminary data.</text>
</comment>
<dbReference type="VEuPathDB" id="FungiDB:B1J91_A00561g"/>
<dbReference type="PROSITE" id="PS00678">
    <property type="entry name" value="WD_REPEATS_1"/>
    <property type="match status" value="1"/>
</dbReference>
<gene>
    <name evidence="6" type="ORF">AO440_000022</name>
</gene>
<dbReference type="InterPro" id="IPR020472">
    <property type="entry name" value="WD40_PAC1"/>
</dbReference>
<dbReference type="GO" id="GO:0006511">
    <property type="term" value="P:ubiquitin-dependent protein catabolic process"/>
    <property type="evidence" value="ECO:0007669"/>
    <property type="project" value="EnsemblFungi"/>
</dbReference>
<keyword evidence="3 6" id="KW-0647">Proteasome</keyword>
<accession>A0A0W0DRC4</accession>
<dbReference type="PANTHER" id="PTHR19857">
    <property type="entry name" value="MITOCHONDRIAL DIVISION PROTEIN 1-RELATED"/>
    <property type="match status" value="1"/>
</dbReference>
<comment type="similarity">
    <text evidence="4">Belongs to the WD repeat PAAF1/RPN14 family.</text>
</comment>
<feature type="repeat" description="WD" evidence="5">
    <location>
        <begin position="137"/>
        <end position="178"/>
    </location>
</feature>